<dbReference type="SUPFAM" id="SSF53597">
    <property type="entry name" value="Dihydrofolate reductase-like"/>
    <property type="match status" value="1"/>
</dbReference>
<dbReference type="PANTHER" id="PTHR38011:SF11">
    <property type="entry name" value="2,5-DIAMINO-6-RIBOSYLAMINO-4(3H)-PYRIMIDINONE 5'-PHOSPHATE REDUCTASE"/>
    <property type="match status" value="1"/>
</dbReference>
<dbReference type="GO" id="GO:0009231">
    <property type="term" value="P:riboflavin biosynthetic process"/>
    <property type="evidence" value="ECO:0007669"/>
    <property type="project" value="InterPro"/>
</dbReference>
<evidence type="ECO:0000313" key="2">
    <source>
        <dbReference type="EMBL" id="SMC74824.1"/>
    </source>
</evidence>
<reference evidence="2 3" key="1">
    <citation type="submission" date="2017-04" db="EMBL/GenBank/DDBJ databases">
        <authorList>
            <person name="Afonso C.L."/>
            <person name="Miller P.J."/>
            <person name="Scott M.A."/>
            <person name="Spackman E."/>
            <person name="Goraichik I."/>
            <person name="Dimitrov K.M."/>
            <person name="Suarez D.L."/>
            <person name="Swayne D.E."/>
        </authorList>
    </citation>
    <scope>NUCLEOTIDE SEQUENCE [LARGE SCALE GENOMIC DNA]</scope>
    <source>
        <strain evidence="2 3">DSM 43828</strain>
    </source>
</reference>
<dbReference type="OrthoDB" id="195113at2"/>
<dbReference type="InterPro" id="IPR050765">
    <property type="entry name" value="Riboflavin_Biosynth_HTPR"/>
</dbReference>
<sequence length="189" mass="20946">MRKLVYYVGISLDGYIAGPGGEIDFYPVSDEFMTWMSENYPETLPTHVRKHFGFDDAPNKAFDTMVMGLGTYQPALDIGVTNPYGHVKQYVVSTSLEKIDDPAVTLVRDPLSLVRELKQGEGLDVWFAGGGKLAGSVLPEIDQLVIKSYPVIAGKGVLAVNGEFQPTQFTPTRQVSFENGVYVTWFDRK</sequence>
<organism evidence="2 3">
    <name type="scientific">Kibdelosporangium aridum</name>
    <dbReference type="NCBI Taxonomy" id="2030"/>
    <lineage>
        <taxon>Bacteria</taxon>
        <taxon>Bacillati</taxon>
        <taxon>Actinomycetota</taxon>
        <taxon>Actinomycetes</taxon>
        <taxon>Pseudonocardiales</taxon>
        <taxon>Pseudonocardiaceae</taxon>
        <taxon>Kibdelosporangium</taxon>
    </lineage>
</organism>
<name>A0A1Y5X6L8_KIBAR</name>
<dbReference type="InterPro" id="IPR002734">
    <property type="entry name" value="RibDG_C"/>
</dbReference>
<proteinExistence type="predicted"/>
<dbReference type="Gene3D" id="3.40.430.10">
    <property type="entry name" value="Dihydrofolate Reductase, subunit A"/>
    <property type="match status" value="1"/>
</dbReference>
<dbReference type="GO" id="GO:0008703">
    <property type="term" value="F:5-amino-6-(5-phosphoribosylamino)uracil reductase activity"/>
    <property type="evidence" value="ECO:0007669"/>
    <property type="project" value="InterPro"/>
</dbReference>
<keyword evidence="3" id="KW-1185">Reference proteome</keyword>
<dbReference type="AlphaFoldDB" id="A0A1Y5X6L8"/>
<dbReference type="EMBL" id="FWXV01000001">
    <property type="protein sequence ID" value="SMC74824.1"/>
    <property type="molecule type" value="Genomic_DNA"/>
</dbReference>
<dbReference type="Proteomes" id="UP000192674">
    <property type="component" value="Unassembled WGS sequence"/>
</dbReference>
<accession>A0A1Y5X6L8</accession>
<dbReference type="Pfam" id="PF01872">
    <property type="entry name" value="RibD_C"/>
    <property type="match status" value="1"/>
</dbReference>
<feature type="domain" description="Bacterial bifunctional deaminase-reductase C-terminal" evidence="1">
    <location>
        <begin position="3"/>
        <end position="181"/>
    </location>
</feature>
<protein>
    <submittedName>
        <fullName evidence="2">Dihydrofolate reductase</fullName>
    </submittedName>
</protein>
<dbReference type="InterPro" id="IPR024072">
    <property type="entry name" value="DHFR-like_dom_sf"/>
</dbReference>
<dbReference type="PANTHER" id="PTHR38011">
    <property type="entry name" value="DIHYDROFOLATE REDUCTASE FAMILY PROTEIN (AFU_ORTHOLOGUE AFUA_8G06820)"/>
    <property type="match status" value="1"/>
</dbReference>
<dbReference type="RefSeq" id="WP_033387306.1">
    <property type="nucleotide sequence ID" value="NZ_FWXV01000001.1"/>
</dbReference>
<evidence type="ECO:0000313" key="3">
    <source>
        <dbReference type="Proteomes" id="UP000192674"/>
    </source>
</evidence>
<gene>
    <name evidence="2" type="ORF">SAMN05661093_01885</name>
</gene>
<evidence type="ECO:0000259" key="1">
    <source>
        <dbReference type="Pfam" id="PF01872"/>
    </source>
</evidence>